<dbReference type="Gene3D" id="3.80.10.10">
    <property type="entry name" value="Ribonuclease Inhibitor"/>
    <property type="match status" value="1"/>
</dbReference>
<dbReference type="PANTHER" id="PTHR23155">
    <property type="entry name" value="DISEASE RESISTANCE PROTEIN RP"/>
    <property type="match status" value="1"/>
</dbReference>
<dbReference type="InterPro" id="IPR044974">
    <property type="entry name" value="Disease_R_plants"/>
</dbReference>
<dbReference type="Gene3D" id="3.40.50.300">
    <property type="entry name" value="P-loop containing nucleotide triphosphate hydrolases"/>
    <property type="match status" value="1"/>
</dbReference>
<dbReference type="eggNOG" id="KOG4658">
    <property type="taxonomic scope" value="Eukaryota"/>
</dbReference>
<dbReference type="InterPro" id="IPR055414">
    <property type="entry name" value="LRR_R13L4/SHOC2-like"/>
</dbReference>
<dbReference type="GO" id="GO:0043531">
    <property type="term" value="F:ADP binding"/>
    <property type="evidence" value="ECO:0007669"/>
    <property type="project" value="InterPro"/>
</dbReference>
<dbReference type="EnsemblPlants" id="OB08G16720.1">
    <property type="protein sequence ID" value="OB08G16720.1"/>
    <property type="gene ID" value="OB08G16720"/>
</dbReference>
<proteinExistence type="inferred from homology"/>
<dbReference type="InterPro" id="IPR058922">
    <property type="entry name" value="WHD_DRP"/>
</dbReference>
<dbReference type="Gene3D" id="1.10.8.430">
    <property type="entry name" value="Helical domain of apoptotic protease-activating factors"/>
    <property type="match status" value="1"/>
</dbReference>
<dbReference type="Pfam" id="PF00931">
    <property type="entry name" value="NB-ARC"/>
    <property type="match status" value="1"/>
</dbReference>
<evidence type="ECO:0000259" key="9">
    <source>
        <dbReference type="Pfam" id="PF23559"/>
    </source>
</evidence>
<dbReference type="HOGENOM" id="CLU_000837_25_4_1"/>
<dbReference type="InterPro" id="IPR038005">
    <property type="entry name" value="RX-like_CC"/>
</dbReference>
<feature type="domain" description="NB-ARC" evidence="7">
    <location>
        <begin position="189"/>
        <end position="344"/>
    </location>
</feature>
<keyword evidence="6" id="KW-0175">Coiled coil</keyword>
<dbReference type="SUPFAM" id="SSF52058">
    <property type="entry name" value="L domain-like"/>
    <property type="match status" value="1"/>
</dbReference>
<dbReference type="GO" id="GO:0009626">
    <property type="term" value="P:plant-type hypersensitive response"/>
    <property type="evidence" value="ECO:0007669"/>
    <property type="project" value="UniProtKB-ARBA"/>
</dbReference>
<dbReference type="PANTHER" id="PTHR23155:SF963">
    <property type="entry name" value="OS06G0287000 PROTEIN"/>
    <property type="match status" value="1"/>
</dbReference>
<evidence type="ECO:0000313" key="12">
    <source>
        <dbReference type="Proteomes" id="UP000006038"/>
    </source>
</evidence>
<evidence type="ECO:0000256" key="3">
    <source>
        <dbReference type="ARBA" id="ARBA00022737"/>
    </source>
</evidence>
<dbReference type="Pfam" id="PF23598">
    <property type="entry name" value="LRR_14"/>
    <property type="match status" value="1"/>
</dbReference>
<dbReference type="Gramene" id="OB08G16720.1">
    <property type="protein sequence ID" value="OB08G16720.1"/>
    <property type="gene ID" value="OB08G16720"/>
</dbReference>
<comment type="similarity">
    <text evidence="1">Belongs to the disease resistance NB-LRR family.</text>
</comment>
<reference evidence="11" key="1">
    <citation type="journal article" date="2013" name="Nat. Commun.">
        <title>Whole-genome sequencing of Oryza brachyantha reveals mechanisms underlying Oryza genome evolution.</title>
        <authorList>
            <person name="Chen J."/>
            <person name="Huang Q."/>
            <person name="Gao D."/>
            <person name="Wang J."/>
            <person name="Lang Y."/>
            <person name="Liu T."/>
            <person name="Li B."/>
            <person name="Bai Z."/>
            <person name="Luis Goicoechea J."/>
            <person name="Liang C."/>
            <person name="Chen C."/>
            <person name="Zhang W."/>
            <person name="Sun S."/>
            <person name="Liao Y."/>
            <person name="Zhang X."/>
            <person name="Yang L."/>
            <person name="Song C."/>
            <person name="Wang M."/>
            <person name="Shi J."/>
            <person name="Liu G."/>
            <person name="Liu J."/>
            <person name="Zhou H."/>
            <person name="Zhou W."/>
            <person name="Yu Q."/>
            <person name="An N."/>
            <person name="Chen Y."/>
            <person name="Cai Q."/>
            <person name="Wang B."/>
            <person name="Liu B."/>
            <person name="Min J."/>
            <person name="Huang Y."/>
            <person name="Wu H."/>
            <person name="Li Z."/>
            <person name="Zhang Y."/>
            <person name="Yin Y."/>
            <person name="Song W."/>
            <person name="Jiang J."/>
            <person name="Jackson S.A."/>
            <person name="Wing R.A."/>
            <person name="Wang J."/>
            <person name="Chen M."/>
        </authorList>
    </citation>
    <scope>NUCLEOTIDE SEQUENCE [LARGE SCALE GENOMIC DNA]</scope>
    <source>
        <strain evidence="11">cv. IRGC 101232</strain>
    </source>
</reference>
<dbReference type="Gene3D" id="1.10.10.10">
    <property type="entry name" value="Winged helix-like DNA-binding domain superfamily/Winged helix DNA-binding domain"/>
    <property type="match status" value="1"/>
</dbReference>
<feature type="domain" description="Disease resistance protein winged helix" evidence="9">
    <location>
        <begin position="453"/>
        <end position="523"/>
    </location>
</feature>
<dbReference type="CDD" id="cd14798">
    <property type="entry name" value="RX-CC_like"/>
    <property type="match status" value="1"/>
</dbReference>
<dbReference type="InterPro" id="IPR042197">
    <property type="entry name" value="Apaf_helical"/>
</dbReference>
<evidence type="ECO:0000259" key="10">
    <source>
        <dbReference type="Pfam" id="PF23598"/>
    </source>
</evidence>
<protein>
    <recommendedName>
        <fullName evidence="13">NB-ARC domain-containing protein</fullName>
    </recommendedName>
</protein>
<dbReference type="SUPFAM" id="SSF52540">
    <property type="entry name" value="P-loop containing nucleoside triphosphate hydrolases"/>
    <property type="match status" value="1"/>
</dbReference>
<dbReference type="AlphaFoldDB" id="J3MRE3"/>
<dbReference type="PRINTS" id="PR00364">
    <property type="entry name" value="DISEASERSIST"/>
</dbReference>
<dbReference type="InterPro" id="IPR027417">
    <property type="entry name" value="P-loop_NTPase"/>
</dbReference>
<evidence type="ECO:0000256" key="5">
    <source>
        <dbReference type="ARBA" id="ARBA00022821"/>
    </source>
</evidence>
<accession>J3MRE3</accession>
<reference evidence="11" key="2">
    <citation type="submission" date="2013-04" db="UniProtKB">
        <authorList>
            <consortium name="EnsemblPlants"/>
        </authorList>
    </citation>
    <scope>IDENTIFICATION</scope>
</reference>
<dbReference type="Pfam" id="PF18052">
    <property type="entry name" value="Rx_N"/>
    <property type="match status" value="1"/>
</dbReference>
<feature type="domain" description="Disease resistance R13L4/SHOC-2-like LRR" evidence="10">
    <location>
        <begin position="572"/>
        <end position="900"/>
    </location>
</feature>
<keyword evidence="3" id="KW-0677">Repeat</keyword>
<evidence type="ECO:0000256" key="6">
    <source>
        <dbReference type="ARBA" id="ARBA00023054"/>
    </source>
</evidence>
<evidence type="ECO:0000256" key="2">
    <source>
        <dbReference type="ARBA" id="ARBA00022614"/>
    </source>
</evidence>
<dbReference type="InterPro" id="IPR032675">
    <property type="entry name" value="LRR_dom_sf"/>
</dbReference>
<dbReference type="GO" id="GO:0002758">
    <property type="term" value="P:innate immune response-activating signaling pathway"/>
    <property type="evidence" value="ECO:0007669"/>
    <property type="project" value="UniProtKB-ARBA"/>
</dbReference>
<keyword evidence="12" id="KW-1185">Reference proteome</keyword>
<evidence type="ECO:0000256" key="4">
    <source>
        <dbReference type="ARBA" id="ARBA00022741"/>
    </source>
</evidence>
<dbReference type="FunFam" id="1.10.10.10:FF:000322">
    <property type="entry name" value="Probable disease resistance protein At1g63360"/>
    <property type="match status" value="1"/>
</dbReference>
<dbReference type="OMA" id="KSPHKWG"/>
<feature type="domain" description="Disease resistance N-terminal" evidence="8">
    <location>
        <begin position="9"/>
        <end position="97"/>
    </location>
</feature>
<dbReference type="InterPro" id="IPR041118">
    <property type="entry name" value="Rx_N"/>
</dbReference>
<keyword evidence="2" id="KW-0433">Leucine-rich repeat</keyword>
<dbReference type="Pfam" id="PF23559">
    <property type="entry name" value="WHD_DRP"/>
    <property type="match status" value="1"/>
</dbReference>
<name>J3MRE3_ORYBR</name>
<organism evidence="11">
    <name type="scientific">Oryza brachyantha</name>
    <name type="common">malo sina</name>
    <dbReference type="NCBI Taxonomy" id="4533"/>
    <lineage>
        <taxon>Eukaryota</taxon>
        <taxon>Viridiplantae</taxon>
        <taxon>Streptophyta</taxon>
        <taxon>Embryophyta</taxon>
        <taxon>Tracheophyta</taxon>
        <taxon>Spermatophyta</taxon>
        <taxon>Magnoliopsida</taxon>
        <taxon>Liliopsida</taxon>
        <taxon>Poales</taxon>
        <taxon>Poaceae</taxon>
        <taxon>BOP clade</taxon>
        <taxon>Oryzoideae</taxon>
        <taxon>Oryzeae</taxon>
        <taxon>Oryzinae</taxon>
        <taxon>Oryza</taxon>
    </lineage>
</organism>
<evidence type="ECO:0008006" key="13">
    <source>
        <dbReference type="Google" id="ProtNLM"/>
    </source>
</evidence>
<evidence type="ECO:0000259" key="7">
    <source>
        <dbReference type="Pfam" id="PF00931"/>
    </source>
</evidence>
<evidence type="ECO:0000256" key="1">
    <source>
        <dbReference type="ARBA" id="ARBA00008894"/>
    </source>
</evidence>
<evidence type="ECO:0000313" key="11">
    <source>
        <dbReference type="EnsemblPlants" id="OB08G16720.1"/>
    </source>
</evidence>
<dbReference type="GO" id="GO:0042742">
    <property type="term" value="P:defense response to bacterium"/>
    <property type="evidence" value="ECO:0007669"/>
    <property type="project" value="UniProtKB-ARBA"/>
</dbReference>
<keyword evidence="5" id="KW-0611">Plant defense</keyword>
<dbReference type="Proteomes" id="UP000006038">
    <property type="component" value="Chromosome 8"/>
</dbReference>
<dbReference type="InterPro" id="IPR002182">
    <property type="entry name" value="NB-ARC"/>
</dbReference>
<evidence type="ECO:0000259" key="8">
    <source>
        <dbReference type="Pfam" id="PF18052"/>
    </source>
</evidence>
<keyword evidence="4" id="KW-0547">Nucleotide-binding</keyword>
<dbReference type="InterPro" id="IPR036388">
    <property type="entry name" value="WH-like_DNA-bd_sf"/>
</dbReference>
<dbReference type="Gene3D" id="1.20.5.4130">
    <property type="match status" value="1"/>
</dbReference>
<sequence length="917" mass="104462">MAEIAVSLVGRLVETISSVVEKEATLMRSVPENTRFVKDELETIGAFLCVVENMKEDSSNSKYQMARIWAEQVKDLAYDMEDCIEEQIAALSTQSSSWSQYITNYRTLRPFAAKLCDLRSRIVEVSDRNMRYHLVTADQPIYNHIMVFFGKVEPGYQESSTEKDTYGVWKKGVVPWGEASKASTSNKETRTPKVVAIVGMRGSGKTTWANDIYEDKKNAEKYECCVWITVSQDVNVTKVFMDMIAQLSGASSSQDNQNGEEDKLAQHIQGILQEKRFLLVFDDLWTTKEWHRIKRALPKVSKSGSLVIVTTDIVHVAKDCTESNGHVHRMSLLSKQESLNRLKDSILASKNSEMTYEDIEDFEELDLDSLEVPEPPFNSIDQILRKCSGLELAIETVGKLLASKSPHKWGKLCDDLPSLLYNDPSLNKIREAMIQSYRRLPPYLRPCFLYLSIFPEDSDINLETIVCRWLAEGLVRDRTGMNPRDVAERYLLELFDRNMVVPSILSNNRYCKTLQIHPMMRDILVMISQEERVSITVGPRKSSRLLVKRVRHLALDGQSDRKLSRCVELSGIRSVTVFSEPSESIDALICSSQLRALRVLDLSSATFQITQRDIQRVGELCHLRYLNLYKSNISELPSSIGMLPFLQLLNVRKTWVTKLPSEVTQLSRLQFLRASRRTEHSCHNRRNPFCCDSGVTLPQGIDNLQDIEWLDIMEIKDNSGSKIEALGKLASLKHLGLTGITMENNTKVSRTLEKLSSSLKYLYLGACRNDGVLSCLPISEKKGKWSLEFPCLQRIKLDGHIGKMPHWISNSIRLEVIKFYRTNLQQSDITFLERLPCLAVLALRENSYISKTLVFYAKAFRELRTLEIVGLPKLKTVIFTEEAVPHLQHLAIRCCTLRLKGRSNLEFQSADLDDGVK</sequence>